<evidence type="ECO:0000313" key="2">
    <source>
        <dbReference type="EMBL" id="PXA04812.1"/>
    </source>
</evidence>
<sequence length="84" mass="9349">MRIARDEKARLDEMSNYTGIPVSTMAKMATMAALEYYERNGSISVPLTIVPKDSYHQKEQDFISGKGHDTPTADERPGKTSKAI</sequence>
<name>A0A317ZIM3_9BACT</name>
<protein>
    <submittedName>
        <fullName evidence="2">Uncharacterized protein</fullName>
    </submittedName>
</protein>
<proteinExistence type="predicted"/>
<comment type="caution">
    <text evidence="2">The sequence shown here is derived from an EMBL/GenBank/DDBJ whole genome shotgun (WGS) entry which is preliminary data.</text>
</comment>
<evidence type="ECO:0000313" key="3">
    <source>
        <dbReference type="Proteomes" id="UP000247099"/>
    </source>
</evidence>
<evidence type="ECO:0000256" key="1">
    <source>
        <dbReference type="SAM" id="MobiDB-lite"/>
    </source>
</evidence>
<dbReference type="AlphaFoldDB" id="A0A317ZIM3"/>
<feature type="compositionally biased region" description="Basic and acidic residues" evidence="1">
    <location>
        <begin position="56"/>
        <end position="78"/>
    </location>
</feature>
<reference evidence="2 3" key="1">
    <citation type="submission" date="2018-05" db="EMBL/GenBank/DDBJ databases">
        <title>Coraliomargarita sinensis sp. nov., isolated from a marine solar saltern.</title>
        <authorList>
            <person name="Zhou L.Y."/>
        </authorList>
    </citation>
    <scope>NUCLEOTIDE SEQUENCE [LARGE SCALE GENOMIC DNA]</scope>
    <source>
        <strain evidence="2 3">WN38</strain>
    </source>
</reference>
<dbReference type="InParanoid" id="A0A317ZIM3"/>
<dbReference type="EMBL" id="QHJQ01000003">
    <property type="protein sequence ID" value="PXA04812.1"/>
    <property type="molecule type" value="Genomic_DNA"/>
</dbReference>
<keyword evidence="3" id="KW-1185">Reference proteome</keyword>
<accession>A0A317ZIM3</accession>
<gene>
    <name evidence="2" type="ORF">DDZ13_06510</name>
</gene>
<dbReference type="Proteomes" id="UP000247099">
    <property type="component" value="Unassembled WGS sequence"/>
</dbReference>
<dbReference type="RefSeq" id="WP_110130618.1">
    <property type="nucleotide sequence ID" value="NZ_QHJQ01000003.1"/>
</dbReference>
<feature type="region of interest" description="Disordered" evidence="1">
    <location>
        <begin position="56"/>
        <end position="84"/>
    </location>
</feature>
<organism evidence="2 3">
    <name type="scientific">Coraliomargarita sinensis</name>
    <dbReference type="NCBI Taxonomy" id="2174842"/>
    <lineage>
        <taxon>Bacteria</taxon>
        <taxon>Pseudomonadati</taxon>
        <taxon>Verrucomicrobiota</taxon>
        <taxon>Opitutia</taxon>
        <taxon>Puniceicoccales</taxon>
        <taxon>Coraliomargaritaceae</taxon>
        <taxon>Coraliomargarita</taxon>
    </lineage>
</organism>